<dbReference type="Proteomes" id="UP001519332">
    <property type="component" value="Unassembled WGS sequence"/>
</dbReference>
<protein>
    <submittedName>
        <fullName evidence="1">Uncharacterized protein</fullName>
    </submittedName>
</protein>
<proteinExistence type="predicted"/>
<reference evidence="1 2" key="1">
    <citation type="submission" date="2021-03" db="EMBL/GenBank/DDBJ databases">
        <title>Sequencing the genomes of 1000 actinobacteria strains.</title>
        <authorList>
            <person name="Klenk H.-P."/>
        </authorList>
    </citation>
    <scope>NUCLEOTIDE SEQUENCE [LARGE SCALE GENOMIC DNA]</scope>
    <source>
        <strain evidence="1 2">DSM 46670</strain>
    </source>
</reference>
<comment type="caution">
    <text evidence="1">The sequence shown here is derived from an EMBL/GenBank/DDBJ whole genome shotgun (WGS) entry which is preliminary data.</text>
</comment>
<sequence>MVLLEVCNEFELPLPVAQDHDVAALTILAIQMLDTAHDIITCPRDVHLGDEGNLAVILARENNTTIQEGMELAETTAGVVGSLCHSRTAGGSCQDS</sequence>
<dbReference type="EMBL" id="JAGINW010000001">
    <property type="protein sequence ID" value="MBP2323159.1"/>
    <property type="molecule type" value="Genomic_DNA"/>
</dbReference>
<evidence type="ECO:0000313" key="1">
    <source>
        <dbReference type="EMBL" id="MBP2323159.1"/>
    </source>
</evidence>
<evidence type="ECO:0000313" key="2">
    <source>
        <dbReference type="Proteomes" id="UP001519332"/>
    </source>
</evidence>
<keyword evidence="2" id="KW-1185">Reference proteome</keyword>
<dbReference type="InterPro" id="IPR008949">
    <property type="entry name" value="Isoprenoid_synthase_dom_sf"/>
</dbReference>
<accession>A0ABS4TFG3</accession>
<gene>
    <name evidence="1" type="ORF">JOF56_003544</name>
</gene>
<dbReference type="RefSeq" id="WP_209639131.1">
    <property type="nucleotide sequence ID" value="NZ_JAGINW010000001.1"/>
</dbReference>
<dbReference type="Pfam" id="PF19086">
    <property type="entry name" value="Terpene_syn_C_2"/>
    <property type="match status" value="1"/>
</dbReference>
<name>A0ABS4TFG3_9PSEU</name>
<dbReference type="Gene3D" id="1.10.600.10">
    <property type="entry name" value="Farnesyl Diphosphate Synthase"/>
    <property type="match status" value="1"/>
</dbReference>
<organism evidence="1 2">
    <name type="scientific">Kibdelosporangium banguiense</name>
    <dbReference type="NCBI Taxonomy" id="1365924"/>
    <lineage>
        <taxon>Bacteria</taxon>
        <taxon>Bacillati</taxon>
        <taxon>Actinomycetota</taxon>
        <taxon>Actinomycetes</taxon>
        <taxon>Pseudonocardiales</taxon>
        <taxon>Pseudonocardiaceae</taxon>
        <taxon>Kibdelosporangium</taxon>
    </lineage>
</organism>